<dbReference type="PROSITE" id="PS51762">
    <property type="entry name" value="GH16_2"/>
    <property type="match status" value="1"/>
</dbReference>
<dbReference type="SUPFAM" id="SSF49899">
    <property type="entry name" value="Concanavalin A-like lectins/glucanases"/>
    <property type="match status" value="1"/>
</dbReference>
<comment type="caution">
    <text evidence="3">The sequence shown here is derived from an EMBL/GenBank/DDBJ whole genome shotgun (WGS) entry which is preliminary data.</text>
</comment>
<dbReference type="EMBL" id="JAWCUA010000007">
    <property type="protein sequence ID" value="MDU0113074.1"/>
    <property type="molecule type" value="Genomic_DNA"/>
</dbReference>
<keyword evidence="3" id="KW-0378">Hydrolase</keyword>
<name>A0ABU3R090_9GAMM</name>
<dbReference type="InterPro" id="IPR000757">
    <property type="entry name" value="Beta-glucanase-like"/>
</dbReference>
<proteinExistence type="inferred from homology"/>
<keyword evidence="4" id="KW-1185">Reference proteome</keyword>
<accession>A0ABU3R090</accession>
<dbReference type="CDD" id="cd08023">
    <property type="entry name" value="GH16_laminarinase_like"/>
    <property type="match status" value="1"/>
</dbReference>
<evidence type="ECO:0000313" key="3">
    <source>
        <dbReference type="EMBL" id="MDU0113074.1"/>
    </source>
</evidence>
<dbReference type="PROSITE" id="PS51257">
    <property type="entry name" value="PROKAR_LIPOPROTEIN"/>
    <property type="match status" value="1"/>
</dbReference>
<dbReference type="InterPro" id="IPR013320">
    <property type="entry name" value="ConA-like_dom_sf"/>
</dbReference>
<protein>
    <submittedName>
        <fullName evidence="3">Glycoside hydrolase family 16 protein</fullName>
    </submittedName>
</protein>
<evidence type="ECO:0000313" key="4">
    <source>
        <dbReference type="Proteomes" id="UP001257914"/>
    </source>
</evidence>
<evidence type="ECO:0000256" key="1">
    <source>
        <dbReference type="ARBA" id="ARBA00006865"/>
    </source>
</evidence>
<dbReference type="Gene3D" id="2.60.120.200">
    <property type="match status" value="1"/>
</dbReference>
<dbReference type="PANTHER" id="PTHR10963:SF55">
    <property type="entry name" value="GLYCOSIDE HYDROLASE FAMILY 16 PROTEIN"/>
    <property type="match status" value="1"/>
</dbReference>
<dbReference type="GO" id="GO:0016787">
    <property type="term" value="F:hydrolase activity"/>
    <property type="evidence" value="ECO:0007669"/>
    <property type="project" value="UniProtKB-KW"/>
</dbReference>
<reference evidence="3 4" key="1">
    <citation type="submission" date="2023-10" db="EMBL/GenBank/DDBJ databases">
        <title>Psychrosphaera aquimaarina strain SW33 isolated from seawater.</title>
        <authorList>
            <person name="Bayburt H."/>
            <person name="Kim J.M."/>
            <person name="Choi B.J."/>
            <person name="Jeon C.O."/>
        </authorList>
    </citation>
    <scope>NUCLEOTIDE SEQUENCE [LARGE SCALE GENOMIC DNA]</scope>
    <source>
        <strain evidence="3 4">KCTC 52743</strain>
    </source>
</reference>
<gene>
    <name evidence="3" type="ORF">RT723_08700</name>
</gene>
<dbReference type="RefSeq" id="WP_315946686.1">
    <property type="nucleotide sequence ID" value="NZ_JAWCUA010000007.1"/>
</dbReference>
<feature type="domain" description="GH16" evidence="2">
    <location>
        <begin position="26"/>
        <end position="342"/>
    </location>
</feature>
<evidence type="ECO:0000259" key="2">
    <source>
        <dbReference type="PROSITE" id="PS51762"/>
    </source>
</evidence>
<sequence length="367" mass="41264">MNKKINITLSGLFITVLSACGSNNTSEQQVEVTPEQVTAQKQIPDVPVQDKIQVNENWNLVWQDEFENPEIDLNKWGFEINCFGGGNDEKQCYTNRSDNAYIKDGVLTIAALKESFTGPALLDDDPNYSVENTRTQPYTSARLRTKYKGDWKYGRFEISAKLPYGQGTWPAIWMLPTDWVYGGWAGSGELDIMEVVNLKAESDEPSYAGFPEGRVHGTLHYGRKAPENVYTGTYTHLQNNDNPADDFHEYAVEWEEGEIRWYIDDIHYATQTSDSWYTQYMKDGKLVNGEGAAPFDQNFHLILNFAVGGNWAGNVNEKGIDESVFPQVFEIDYVRVYQCSTNVETGKGCAAIDPAAKLVIGAPQPEL</sequence>
<dbReference type="PANTHER" id="PTHR10963">
    <property type="entry name" value="GLYCOSYL HYDROLASE-RELATED"/>
    <property type="match status" value="1"/>
</dbReference>
<organism evidence="3 4">
    <name type="scientific">Psychrosphaera aquimarina</name>
    <dbReference type="NCBI Taxonomy" id="2044854"/>
    <lineage>
        <taxon>Bacteria</taxon>
        <taxon>Pseudomonadati</taxon>
        <taxon>Pseudomonadota</taxon>
        <taxon>Gammaproteobacteria</taxon>
        <taxon>Alteromonadales</taxon>
        <taxon>Pseudoalteromonadaceae</taxon>
        <taxon>Psychrosphaera</taxon>
    </lineage>
</organism>
<dbReference type="Pfam" id="PF00722">
    <property type="entry name" value="Glyco_hydro_16"/>
    <property type="match status" value="1"/>
</dbReference>
<dbReference type="Proteomes" id="UP001257914">
    <property type="component" value="Unassembled WGS sequence"/>
</dbReference>
<comment type="similarity">
    <text evidence="1">Belongs to the glycosyl hydrolase 16 family.</text>
</comment>
<dbReference type="InterPro" id="IPR050546">
    <property type="entry name" value="Glycosyl_Hydrlase_16"/>
</dbReference>